<organism evidence="2 3">
    <name type="scientific">Desmophyllum pertusum</name>
    <dbReference type="NCBI Taxonomy" id="174260"/>
    <lineage>
        <taxon>Eukaryota</taxon>
        <taxon>Metazoa</taxon>
        <taxon>Cnidaria</taxon>
        <taxon>Anthozoa</taxon>
        <taxon>Hexacorallia</taxon>
        <taxon>Scleractinia</taxon>
        <taxon>Caryophylliina</taxon>
        <taxon>Caryophylliidae</taxon>
        <taxon>Desmophyllum</taxon>
    </lineage>
</organism>
<dbReference type="EMBL" id="MU826350">
    <property type="protein sequence ID" value="KAJ7381295.1"/>
    <property type="molecule type" value="Genomic_DNA"/>
</dbReference>
<dbReference type="CDD" id="cd21691">
    <property type="entry name" value="GH2-like_DHX8"/>
    <property type="match status" value="1"/>
</dbReference>
<sequence length="153" mass="17011">MEELQQLEQLSLVSKICTELDNHLGINDKDLAEFIIMLGERNSSLDKFQAALAENGAEFPESFTSNLLRLIQKMKPKLDTSDDQPGTSVDYNKENQLSPVDKKRTAFPGLCIPDQLTEDTSKSTEDDEKVASSALGELEALMSKAKTFIIRNS</sequence>
<dbReference type="EC" id="3.6.4.13" evidence="2"/>
<feature type="region of interest" description="Disordered" evidence="1">
    <location>
        <begin position="76"/>
        <end position="100"/>
    </location>
</feature>
<dbReference type="GO" id="GO:0003724">
    <property type="term" value="F:RNA helicase activity"/>
    <property type="evidence" value="ECO:0007669"/>
    <property type="project" value="UniProtKB-EC"/>
</dbReference>
<accession>A0A9W9ZH88</accession>
<evidence type="ECO:0000313" key="3">
    <source>
        <dbReference type="Proteomes" id="UP001163046"/>
    </source>
</evidence>
<dbReference type="InterPro" id="IPR049588">
    <property type="entry name" value="DHX8_GH2-like"/>
</dbReference>
<keyword evidence="3" id="KW-1185">Reference proteome</keyword>
<evidence type="ECO:0000313" key="2">
    <source>
        <dbReference type="EMBL" id="KAJ7381295.1"/>
    </source>
</evidence>
<name>A0A9W9ZH88_9CNID</name>
<dbReference type="OrthoDB" id="10253254at2759"/>
<dbReference type="Proteomes" id="UP001163046">
    <property type="component" value="Unassembled WGS sequence"/>
</dbReference>
<feature type="compositionally biased region" description="Polar residues" evidence="1">
    <location>
        <begin position="83"/>
        <end position="98"/>
    </location>
</feature>
<gene>
    <name evidence="2" type="primary">DHX8_1</name>
    <name evidence="2" type="ORF">OS493_001416</name>
</gene>
<dbReference type="GO" id="GO:0016787">
    <property type="term" value="F:hydrolase activity"/>
    <property type="evidence" value="ECO:0007669"/>
    <property type="project" value="UniProtKB-KW"/>
</dbReference>
<keyword evidence="2" id="KW-0547">Nucleotide-binding</keyword>
<proteinExistence type="predicted"/>
<comment type="caution">
    <text evidence="2">The sequence shown here is derived from an EMBL/GenBank/DDBJ whole genome shotgun (WGS) entry which is preliminary data.</text>
</comment>
<keyword evidence="2" id="KW-0347">Helicase</keyword>
<keyword evidence="2" id="KW-0067">ATP-binding</keyword>
<protein>
    <submittedName>
        <fullName evidence="2">ATP-dependent RNA helicase dhx8</fullName>
        <ecNumber evidence="2">3.6.4.13</ecNumber>
    </submittedName>
</protein>
<keyword evidence="2" id="KW-0378">Hydrolase</keyword>
<dbReference type="AlphaFoldDB" id="A0A9W9ZH88"/>
<evidence type="ECO:0000256" key="1">
    <source>
        <dbReference type="SAM" id="MobiDB-lite"/>
    </source>
</evidence>
<reference evidence="2" key="1">
    <citation type="submission" date="2023-01" db="EMBL/GenBank/DDBJ databases">
        <title>Genome assembly of the deep-sea coral Lophelia pertusa.</title>
        <authorList>
            <person name="Herrera S."/>
            <person name="Cordes E."/>
        </authorList>
    </citation>
    <scope>NUCLEOTIDE SEQUENCE</scope>
    <source>
        <strain evidence="2">USNM1676648</strain>
        <tissue evidence="2">Polyp</tissue>
    </source>
</reference>